<feature type="chain" id="PRO_5017330543" evidence="12">
    <location>
        <begin position="23"/>
        <end position="552"/>
    </location>
</feature>
<protein>
    <submittedName>
        <fullName evidence="15">Interleukin-18 receptor accessory protein-like</fullName>
    </submittedName>
</protein>
<keyword evidence="8" id="KW-0675">Receptor</keyword>
<dbReference type="Gene3D" id="3.40.50.10140">
    <property type="entry name" value="Toll/interleukin-1 receptor homology (TIR) domain"/>
    <property type="match status" value="1"/>
</dbReference>
<evidence type="ECO:0000259" key="14">
    <source>
        <dbReference type="PROSITE" id="PS50835"/>
    </source>
</evidence>
<keyword evidence="11" id="KW-0472">Membrane</keyword>
<keyword evidence="10" id="KW-0393">Immunoglobulin domain</keyword>
<reference evidence="15" key="2">
    <citation type="submission" date="2025-09" db="UniProtKB">
        <authorList>
            <consortium name="Ensembl"/>
        </authorList>
    </citation>
    <scope>IDENTIFICATION</scope>
</reference>
<feature type="domain" description="TIR" evidence="13">
    <location>
        <begin position="383"/>
        <end position="538"/>
    </location>
</feature>
<dbReference type="PRINTS" id="PR01537">
    <property type="entry name" value="INTRLKN1R1F"/>
</dbReference>
<evidence type="ECO:0000256" key="9">
    <source>
        <dbReference type="ARBA" id="ARBA00023180"/>
    </source>
</evidence>
<dbReference type="PANTHER" id="PTHR11890:SF23">
    <property type="entry name" value="INTERLEUKIN-18 RECEPTOR ACCESSORY PROTEIN"/>
    <property type="match status" value="1"/>
</dbReference>
<comment type="similarity">
    <text evidence="2">Belongs to the interleukin-1 receptor family.</text>
</comment>
<dbReference type="SMART" id="SM00255">
    <property type="entry name" value="TIR"/>
    <property type="match status" value="1"/>
</dbReference>
<evidence type="ECO:0000256" key="2">
    <source>
        <dbReference type="ARBA" id="ARBA00009752"/>
    </source>
</evidence>
<evidence type="ECO:0000256" key="7">
    <source>
        <dbReference type="ARBA" id="ARBA00023157"/>
    </source>
</evidence>
<dbReference type="GO" id="GO:0016787">
    <property type="term" value="F:hydrolase activity"/>
    <property type="evidence" value="ECO:0007669"/>
    <property type="project" value="UniProtKB-KW"/>
</dbReference>
<feature type="transmembrane region" description="Helical" evidence="11">
    <location>
        <begin position="337"/>
        <end position="362"/>
    </location>
</feature>
<dbReference type="PANTHER" id="PTHR11890">
    <property type="entry name" value="INTERLEUKIN-1 RECEPTOR FAMILY MEMBER"/>
    <property type="match status" value="1"/>
</dbReference>
<evidence type="ECO:0000256" key="8">
    <source>
        <dbReference type="ARBA" id="ARBA00023170"/>
    </source>
</evidence>
<dbReference type="InterPro" id="IPR035897">
    <property type="entry name" value="Toll_tir_struct_dom_sf"/>
</dbReference>
<reference evidence="15" key="1">
    <citation type="submission" date="2025-08" db="UniProtKB">
        <authorList>
            <consortium name="Ensembl"/>
        </authorList>
    </citation>
    <scope>IDENTIFICATION</scope>
</reference>
<keyword evidence="4" id="KW-0378">Hydrolase</keyword>
<evidence type="ECO:0000256" key="1">
    <source>
        <dbReference type="ARBA" id="ARBA00004479"/>
    </source>
</evidence>
<dbReference type="RefSeq" id="XP_023684624.1">
    <property type="nucleotide sequence ID" value="XM_023828856.2"/>
</dbReference>
<dbReference type="GeneID" id="111852682"/>
<evidence type="ECO:0000313" key="16">
    <source>
        <dbReference type="Proteomes" id="UP000261540"/>
    </source>
</evidence>
<dbReference type="InterPro" id="IPR036179">
    <property type="entry name" value="Ig-like_dom_sf"/>
</dbReference>
<dbReference type="AlphaFoldDB" id="A0A3B3SN26"/>
<dbReference type="InterPro" id="IPR013151">
    <property type="entry name" value="Immunoglobulin_dom"/>
</dbReference>
<evidence type="ECO:0000256" key="3">
    <source>
        <dbReference type="ARBA" id="ARBA00022692"/>
    </source>
</evidence>
<feature type="domain" description="Ig-like" evidence="14">
    <location>
        <begin position="225"/>
        <end position="329"/>
    </location>
</feature>
<dbReference type="PROSITE" id="PS50104">
    <property type="entry name" value="TIR"/>
    <property type="match status" value="1"/>
</dbReference>
<keyword evidence="5 11" id="KW-1133">Transmembrane helix</keyword>
<evidence type="ECO:0000313" key="15">
    <source>
        <dbReference type="Ensembl" id="ENSPKIP00000031705.1"/>
    </source>
</evidence>
<evidence type="ECO:0000256" key="10">
    <source>
        <dbReference type="ARBA" id="ARBA00023319"/>
    </source>
</evidence>
<dbReference type="RefSeq" id="XP_072556724.1">
    <property type="nucleotide sequence ID" value="XM_072700623.1"/>
</dbReference>
<keyword evidence="6" id="KW-0520">NAD</keyword>
<dbReference type="KEGG" id="pki:111852682"/>
<keyword evidence="12" id="KW-0732">Signal</keyword>
<evidence type="ECO:0000259" key="13">
    <source>
        <dbReference type="PROSITE" id="PS50104"/>
    </source>
</evidence>
<evidence type="ECO:0000256" key="6">
    <source>
        <dbReference type="ARBA" id="ARBA00023027"/>
    </source>
</evidence>
<dbReference type="InterPro" id="IPR003599">
    <property type="entry name" value="Ig_sub"/>
</dbReference>
<dbReference type="InterPro" id="IPR015621">
    <property type="entry name" value="IL-1_rcpt_fam"/>
</dbReference>
<evidence type="ECO:0000256" key="11">
    <source>
        <dbReference type="SAM" id="Phobius"/>
    </source>
</evidence>
<dbReference type="PROSITE" id="PS50835">
    <property type="entry name" value="IG_LIKE"/>
    <property type="match status" value="2"/>
</dbReference>
<dbReference type="InterPro" id="IPR013783">
    <property type="entry name" value="Ig-like_fold"/>
</dbReference>
<dbReference type="Ensembl" id="ENSPKIT00000012558.1">
    <property type="protein sequence ID" value="ENSPKIP00000031705.1"/>
    <property type="gene ID" value="ENSPKIG00000012087.1"/>
</dbReference>
<evidence type="ECO:0000256" key="12">
    <source>
        <dbReference type="SAM" id="SignalP"/>
    </source>
</evidence>
<dbReference type="FunFam" id="2.60.40.10:FF:000284">
    <property type="entry name" value="interleukin-1 receptor accessory protein-like 1"/>
    <property type="match status" value="1"/>
</dbReference>
<dbReference type="GeneTree" id="ENSGT01090000259985"/>
<keyword evidence="16" id="KW-1185">Reference proteome</keyword>
<dbReference type="Gene3D" id="2.60.40.10">
    <property type="entry name" value="Immunoglobulins"/>
    <property type="match status" value="3"/>
</dbReference>
<evidence type="ECO:0000256" key="5">
    <source>
        <dbReference type="ARBA" id="ARBA00022989"/>
    </source>
</evidence>
<feature type="domain" description="Ig-like" evidence="14">
    <location>
        <begin position="118"/>
        <end position="215"/>
    </location>
</feature>
<dbReference type="SUPFAM" id="SSF48726">
    <property type="entry name" value="Immunoglobulin"/>
    <property type="match status" value="2"/>
</dbReference>
<name>A0A3B3SN26_9TELE</name>
<keyword evidence="7" id="KW-1015">Disulfide bond</keyword>
<dbReference type="STRING" id="1676925.ENSPKIP00000031705"/>
<dbReference type="OrthoDB" id="6019866at2759"/>
<organism evidence="15 16">
    <name type="scientific">Paramormyrops kingsleyae</name>
    <dbReference type="NCBI Taxonomy" id="1676925"/>
    <lineage>
        <taxon>Eukaryota</taxon>
        <taxon>Metazoa</taxon>
        <taxon>Chordata</taxon>
        <taxon>Craniata</taxon>
        <taxon>Vertebrata</taxon>
        <taxon>Euteleostomi</taxon>
        <taxon>Actinopterygii</taxon>
        <taxon>Neopterygii</taxon>
        <taxon>Teleostei</taxon>
        <taxon>Osteoglossocephala</taxon>
        <taxon>Osteoglossomorpha</taxon>
        <taxon>Osteoglossiformes</taxon>
        <taxon>Mormyridae</taxon>
        <taxon>Paramormyrops</taxon>
    </lineage>
</organism>
<dbReference type="Pfam" id="PF00047">
    <property type="entry name" value="ig"/>
    <property type="match status" value="1"/>
</dbReference>
<sequence>MCCGLTLAVVIFGLLRTQGVSSGSAPYGYKALAGEGFLLQCASPYQPVYLFDQSKRIENSVIWLKHKGHTNETIPGQDGTIAKQGNYLNFTVIEERHAGNYSCYNGSKMLSFILDVMPRNGTDCRVHGDSEVTLIVGRGGRIQCPGVHCYTKASKVNIRWYKENEYLTRAERGLDIEGTELKLYTVYVGDHAMFTCDVSHMDGMMWTVRRSVRVTVIQDERDILPRILYPYEDCTEETELGKAKNLTCKVQFPFERTFQPVIKWFVSYGGYGSEELLNSEIMGVQPSFGEHTTTQVALLHKVTERDLDATFTCFAQNSIGNVSTTMRLRRKLQVGELVLVIIGPVVALVFVTGVSVLVRAYWLEILLLYRMYLPFPDAIAVGKEYDAFVSYVSGSSSENEEADLTGELLGLHHFPQVLEQQWGYRLFLLERDLIPGGAYTEEVVKSIQRSRMIICLLSSLYLRSPCLFELETGLKILKDDPHFRIVLVWSGRPPRKLPALLLPHVVRRALRVLPAICHPTRDLSQSDSKFWKTLRMKMPQTRMCVSSCGEDV</sequence>
<feature type="signal peptide" evidence="12">
    <location>
        <begin position="1"/>
        <end position="22"/>
    </location>
</feature>
<comment type="subcellular location">
    <subcellularLocation>
        <location evidence="1">Membrane</location>
        <topology evidence="1">Single-pass type I membrane protein</topology>
    </subcellularLocation>
</comment>
<dbReference type="GO" id="GO:0016020">
    <property type="term" value="C:membrane"/>
    <property type="evidence" value="ECO:0007669"/>
    <property type="project" value="UniProtKB-SubCell"/>
</dbReference>
<dbReference type="Proteomes" id="UP000261540">
    <property type="component" value="Unplaced"/>
</dbReference>
<dbReference type="GO" id="GO:0042008">
    <property type="term" value="F:interleukin-18 receptor activity"/>
    <property type="evidence" value="ECO:0007669"/>
    <property type="project" value="TreeGrafter"/>
</dbReference>
<dbReference type="InterPro" id="IPR007110">
    <property type="entry name" value="Ig-like_dom"/>
</dbReference>
<dbReference type="SMART" id="SM00409">
    <property type="entry name" value="IG"/>
    <property type="match status" value="3"/>
</dbReference>
<evidence type="ECO:0000256" key="4">
    <source>
        <dbReference type="ARBA" id="ARBA00022801"/>
    </source>
</evidence>
<dbReference type="SUPFAM" id="SSF52200">
    <property type="entry name" value="Toll/Interleukin receptor TIR domain"/>
    <property type="match status" value="1"/>
</dbReference>
<dbReference type="RefSeq" id="XP_023684622.1">
    <property type="nucleotide sequence ID" value="XM_023828854.2"/>
</dbReference>
<keyword evidence="9" id="KW-0325">Glycoprotein</keyword>
<accession>A0A3B3SN26</accession>
<dbReference type="RefSeq" id="XP_023684621.1">
    <property type="nucleotide sequence ID" value="XM_023828853.2"/>
</dbReference>
<keyword evidence="3 11" id="KW-0812">Transmembrane</keyword>
<proteinExistence type="inferred from homology"/>
<dbReference type="Pfam" id="PF01582">
    <property type="entry name" value="TIR"/>
    <property type="match status" value="1"/>
</dbReference>
<dbReference type="InterPro" id="IPR000157">
    <property type="entry name" value="TIR_dom"/>
</dbReference>